<gene>
    <name evidence="1" type="ORF">ECC02_005056</name>
</gene>
<evidence type="ECO:0000313" key="2">
    <source>
        <dbReference type="Proteomes" id="UP000583944"/>
    </source>
</evidence>
<name>A0A7J6Y6J5_TRYCR</name>
<comment type="caution">
    <text evidence="1">The sequence shown here is derived from an EMBL/GenBank/DDBJ whole genome shotgun (WGS) entry which is preliminary data.</text>
</comment>
<dbReference type="Proteomes" id="UP000583944">
    <property type="component" value="Unassembled WGS sequence"/>
</dbReference>
<dbReference type="EMBL" id="JABDHM010000032">
    <property type="protein sequence ID" value="KAF5221890.1"/>
    <property type="molecule type" value="Genomic_DNA"/>
</dbReference>
<dbReference type="AlphaFoldDB" id="A0A7J6Y6J5"/>
<evidence type="ECO:0000313" key="1">
    <source>
        <dbReference type="EMBL" id="KAF5221890.1"/>
    </source>
</evidence>
<reference evidence="1 2" key="1">
    <citation type="journal article" date="2019" name="Genome Biol. Evol.">
        <title>Nanopore Sequencing Significantly Improves Genome Assembly of the Protozoan Parasite Trypanosoma cruzi.</title>
        <authorList>
            <person name="Diaz-Viraque F."/>
            <person name="Pita S."/>
            <person name="Greif G."/>
            <person name="de Souza R.C.M."/>
            <person name="Iraola G."/>
            <person name="Robello C."/>
        </authorList>
    </citation>
    <scope>NUCLEOTIDE SEQUENCE [LARGE SCALE GENOMIC DNA]</scope>
    <source>
        <strain evidence="1 2">Berenice</strain>
    </source>
</reference>
<sequence length="231" mass="26791">MRIACVWEKIGPKRWQCTYTQIAVSPRISSETVRLALLEDMVLVDTALWHYDCLKRNKRSTGQKNALRLRLIETTRGDRHNFKQRDPCRKLECKVVYVCLPCPHATFRTLLHNRKLLIIGVHRQRKCAARETTKDRKSRILKLRLRHHAKIRRDKSPLSFNKRRLVVNETRVTVAAKLADGSSSLGMYVVVRAKDHTALKEGHLFQLLPVLKKQQQQNPLPHLGRVDDGEG</sequence>
<accession>A0A7J6Y6J5</accession>
<dbReference type="VEuPathDB" id="TriTrypDB:ECC02_005056"/>
<proteinExistence type="predicted"/>
<protein>
    <submittedName>
        <fullName evidence="1">Uncharacterized protein</fullName>
    </submittedName>
</protein>
<organism evidence="1 2">
    <name type="scientific">Trypanosoma cruzi</name>
    <dbReference type="NCBI Taxonomy" id="5693"/>
    <lineage>
        <taxon>Eukaryota</taxon>
        <taxon>Discoba</taxon>
        <taxon>Euglenozoa</taxon>
        <taxon>Kinetoplastea</taxon>
        <taxon>Metakinetoplastina</taxon>
        <taxon>Trypanosomatida</taxon>
        <taxon>Trypanosomatidae</taxon>
        <taxon>Trypanosoma</taxon>
        <taxon>Schizotrypanum</taxon>
    </lineage>
</organism>